<dbReference type="PANTHER" id="PTHR46771">
    <property type="entry name" value="DETERIN"/>
    <property type="match status" value="1"/>
</dbReference>
<feature type="non-terminal residue" evidence="3">
    <location>
        <position position="1"/>
    </location>
</feature>
<gene>
    <name evidence="3" type="primary">birc5.2</name>
    <name evidence="3" type="ORF">T4E_3052</name>
</gene>
<dbReference type="PROSITE" id="PS50143">
    <property type="entry name" value="BIR_REPEAT_2"/>
    <property type="match status" value="1"/>
</dbReference>
<evidence type="ECO:0000256" key="2">
    <source>
        <dbReference type="ARBA" id="ARBA00022833"/>
    </source>
</evidence>
<protein>
    <submittedName>
        <fullName evidence="3">Baculoviral IAP repeat-containing protein 5.2</fullName>
    </submittedName>
</protein>
<reference evidence="3 4" key="1">
    <citation type="submission" date="2015-01" db="EMBL/GenBank/DDBJ databases">
        <title>Evolution of Trichinella species and genotypes.</title>
        <authorList>
            <person name="Korhonen P.K."/>
            <person name="Edoardo P."/>
            <person name="Giuseppe L.R."/>
            <person name="Gasser R.B."/>
        </authorList>
    </citation>
    <scope>NUCLEOTIDE SEQUENCE [LARGE SCALE GENOMIC DNA]</scope>
    <source>
        <strain evidence="3">ISS141</strain>
    </source>
</reference>
<name>A0A0V0XRK6_TRIPS</name>
<accession>A0A0V0XRK6</accession>
<organism evidence="3 4">
    <name type="scientific">Trichinella pseudospiralis</name>
    <name type="common">Parasitic roundworm</name>
    <dbReference type="NCBI Taxonomy" id="6337"/>
    <lineage>
        <taxon>Eukaryota</taxon>
        <taxon>Metazoa</taxon>
        <taxon>Ecdysozoa</taxon>
        <taxon>Nematoda</taxon>
        <taxon>Enoplea</taxon>
        <taxon>Dorylaimia</taxon>
        <taxon>Trichinellida</taxon>
        <taxon>Trichinellidae</taxon>
        <taxon>Trichinella</taxon>
    </lineage>
</organism>
<keyword evidence="1" id="KW-0479">Metal-binding</keyword>
<proteinExistence type="predicted"/>
<dbReference type="GO" id="GO:0046872">
    <property type="term" value="F:metal ion binding"/>
    <property type="evidence" value="ECO:0007669"/>
    <property type="project" value="UniProtKB-KW"/>
</dbReference>
<dbReference type="SMART" id="SM00238">
    <property type="entry name" value="BIR"/>
    <property type="match status" value="1"/>
</dbReference>
<dbReference type="InterPro" id="IPR001370">
    <property type="entry name" value="BIR_rpt"/>
</dbReference>
<comment type="caution">
    <text evidence="3">The sequence shown here is derived from an EMBL/GenBank/DDBJ whole genome shotgun (WGS) entry which is preliminary data.</text>
</comment>
<dbReference type="STRING" id="6337.A0A0V0XRK6"/>
<dbReference type="Gene3D" id="1.10.1170.10">
    <property type="entry name" value="Inhibitor Of Apoptosis Protein (2mihbC-IAP-1), Chain A"/>
    <property type="match status" value="1"/>
</dbReference>
<sequence length="147" mass="17289">LCEKCFIDDMANFFDIKERFVELYEPVEMALESNRLSSFVSWPYTLKDTCNKQNLAKAGFYCDPTDSSPDCVRCFFCLKQLHSWQRNDSPWDEHVRHTIKQGIPCPFMELGKVEAELTVGEFFELTNKRLDIVFEKLKEETLKIIDN</sequence>
<dbReference type="InterPro" id="IPR051190">
    <property type="entry name" value="Baculoviral_IAP"/>
</dbReference>
<dbReference type="EMBL" id="JYDU01000163">
    <property type="protein sequence ID" value="KRX90523.1"/>
    <property type="molecule type" value="Genomic_DNA"/>
</dbReference>
<dbReference type="CDD" id="cd00022">
    <property type="entry name" value="BIR"/>
    <property type="match status" value="1"/>
</dbReference>
<feature type="non-terminal residue" evidence="3">
    <location>
        <position position="147"/>
    </location>
</feature>
<dbReference type="AlphaFoldDB" id="A0A0V0XRK6"/>
<dbReference type="Proteomes" id="UP000054815">
    <property type="component" value="Unassembled WGS sequence"/>
</dbReference>
<dbReference type="PANTHER" id="PTHR46771:SF5">
    <property type="entry name" value="DETERIN"/>
    <property type="match status" value="1"/>
</dbReference>
<keyword evidence="2" id="KW-0862">Zinc</keyword>
<evidence type="ECO:0000313" key="4">
    <source>
        <dbReference type="Proteomes" id="UP000054815"/>
    </source>
</evidence>
<evidence type="ECO:0000256" key="1">
    <source>
        <dbReference type="ARBA" id="ARBA00022723"/>
    </source>
</evidence>
<evidence type="ECO:0000313" key="3">
    <source>
        <dbReference type="EMBL" id="KRX90523.1"/>
    </source>
</evidence>
<dbReference type="SUPFAM" id="SSF57924">
    <property type="entry name" value="Inhibitor of apoptosis (IAP) repeat"/>
    <property type="match status" value="1"/>
</dbReference>
<dbReference type="Pfam" id="PF00653">
    <property type="entry name" value="BIR"/>
    <property type="match status" value="1"/>
</dbReference>